<dbReference type="GeneID" id="58718596"/>
<dbReference type="eggNOG" id="COG3708">
    <property type="taxonomic scope" value="Bacteria"/>
</dbReference>
<name>A0A099W1X9_9LIST</name>
<protein>
    <recommendedName>
        <fullName evidence="1">GyrI-like small molecule binding domain-containing protein</fullName>
    </recommendedName>
</protein>
<sequence length="127" mass="14950">MEKQLFIVNEVRTNNFNDSQVADKIGALWEEAKQYQQENQAFYGIYMDYESDFSGDYTVRVATDYQAFLGADTIAIPQQQYHVFPVENDVFATWQEIWKLPFDRSYVFDYEEYLPDGSIFIHIGLKA</sequence>
<feature type="domain" description="GyrI-like small molecule binding" evidence="1">
    <location>
        <begin position="15"/>
        <end position="116"/>
    </location>
</feature>
<dbReference type="InterPro" id="IPR011256">
    <property type="entry name" value="Reg_factor_effector_dom_sf"/>
</dbReference>
<keyword evidence="3" id="KW-1185">Reference proteome</keyword>
<dbReference type="PANTHER" id="PTHR36444">
    <property type="entry name" value="TRANSCRIPTIONAL REGULATOR PROTEIN YOBU-RELATED"/>
    <property type="match status" value="1"/>
</dbReference>
<dbReference type="OrthoDB" id="3173400at2"/>
<comment type="caution">
    <text evidence="2">The sequence shown here is derived from an EMBL/GenBank/DDBJ whole genome shotgun (WGS) entry which is preliminary data.</text>
</comment>
<dbReference type="Gene3D" id="3.20.80.10">
    <property type="entry name" value="Regulatory factor, effector binding domain"/>
    <property type="match status" value="1"/>
</dbReference>
<evidence type="ECO:0000313" key="2">
    <source>
        <dbReference type="EMBL" id="KGL38423.1"/>
    </source>
</evidence>
<dbReference type="InterPro" id="IPR053182">
    <property type="entry name" value="YobU-like_regulator"/>
</dbReference>
<dbReference type="SUPFAM" id="SSF55136">
    <property type="entry name" value="Probable bacterial effector-binding domain"/>
    <property type="match status" value="1"/>
</dbReference>
<dbReference type="PANTHER" id="PTHR36444:SF2">
    <property type="entry name" value="TRANSCRIPTIONAL REGULATOR PROTEIN YOBU-RELATED"/>
    <property type="match status" value="1"/>
</dbReference>
<dbReference type="Pfam" id="PF06445">
    <property type="entry name" value="GyrI-like"/>
    <property type="match status" value="1"/>
</dbReference>
<gene>
    <name evidence="2" type="ORF">EP57_14730</name>
</gene>
<reference evidence="2 3" key="1">
    <citation type="submission" date="2014-05" db="EMBL/GenBank/DDBJ databases">
        <title>Novel Listeriaceae from food processing environments.</title>
        <authorList>
            <person name="den Bakker H.C."/>
        </authorList>
    </citation>
    <scope>NUCLEOTIDE SEQUENCE [LARGE SCALE GENOMIC DNA]</scope>
    <source>
        <strain evidence="2 3">FSL A5-0281</strain>
    </source>
</reference>
<dbReference type="RefSeq" id="WP_036087777.1">
    <property type="nucleotide sequence ID" value="NZ_CBCSHQ010000007.1"/>
</dbReference>
<dbReference type="InterPro" id="IPR029442">
    <property type="entry name" value="GyrI-like"/>
</dbReference>
<accession>A0A099W1X9</accession>
<dbReference type="EMBL" id="JNFA01000029">
    <property type="protein sequence ID" value="KGL38423.1"/>
    <property type="molecule type" value="Genomic_DNA"/>
</dbReference>
<proteinExistence type="predicted"/>
<evidence type="ECO:0000313" key="3">
    <source>
        <dbReference type="Proteomes" id="UP000029844"/>
    </source>
</evidence>
<dbReference type="Proteomes" id="UP000029844">
    <property type="component" value="Unassembled WGS sequence"/>
</dbReference>
<dbReference type="AlphaFoldDB" id="A0A099W1X9"/>
<evidence type="ECO:0000259" key="1">
    <source>
        <dbReference type="Pfam" id="PF06445"/>
    </source>
</evidence>
<organism evidence="2 3">
    <name type="scientific">Listeria booriae</name>
    <dbReference type="NCBI Taxonomy" id="1552123"/>
    <lineage>
        <taxon>Bacteria</taxon>
        <taxon>Bacillati</taxon>
        <taxon>Bacillota</taxon>
        <taxon>Bacilli</taxon>
        <taxon>Bacillales</taxon>
        <taxon>Listeriaceae</taxon>
        <taxon>Listeria</taxon>
    </lineage>
</organism>
<dbReference type="STRING" id="1552123.EP57_14730"/>